<comment type="similarity">
    <text evidence="2">Belongs to the ATPase g subunit family.</text>
</comment>
<evidence type="ECO:0000256" key="6">
    <source>
        <dbReference type="ARBA" id="ARBA00023065"/>
    </source>
</evidence>
<keyword evidence="3" id="KW-0813">Transport</keyword>
<evidence type="ECO:0000256" key="9">
    <source>
        <dbReference type="ARBA" id="ARBA00023310"/>
    </source>
</evidence>
<keyword evidence="10" id="KW-1133">Transmembrane helix</keyword>
<dbReference type="AlphaFoldDB" id="K7KD12"/>
<keyword evidence="9" id="KW-0066">ATP synthesis</keyword>
<evidence type="ECO:0000256" key="2">
    <source>
        <dbReference type="ARBA" id="ARBA00005699"/>
    </source>
</evidence>
<comment type="subcellular location">
    <subcellularLocation>
        <location evidence="1">Mitochondrion membrane</location>
    </subcellularLocation>
</comment>
<evidence type="ECO:0000256" key="4">
    <source>
        <dbReference type="ARBA" id="ARBA00022547"/>
    </source>
</evidence>
<dbReference type="STRING" id="3847.K7KD12"/>
<gene>
    <name evidence="11" type="ORF">GLYMA_03G054700</name>
</gene>
<dbReference type="InterPro" id="IPR006808">
    <property type="entry name" value="ATP_synth_F0_gsu_mt"/>
</dbReference>
<reference evidence="12" key="2">
    <citation type="submission" date="2018-02" db="UniProtKB">
        <authorList>
            <consortium name="EnsemblPlants"/>
        </authorList>
    </citation>
    <scope>IDENTIFICATION</scope>
    <source>
        <strain evidence="12">Williams 82</strain>
    </source>
</reference>
<dbReference type="Gramene" id="KRH65682">
    <property type="protein sequence ID" value="KRH65682"/>
    <property type="gene ID" value="GLYMA_03G054700"/>
</dbReference>
<name>K7KD12_SOYBN</name>
<dbReference type="InterPro" id="IPR027443">
    <property type="entry name" value="IPNS-like_sf"/>
</dbReference>
<dbReference type="EnsemblPlants" id="KRH65682">
    <property type="protein sequence ID" value="KRH65682"/>
    <property type="gene ID" value="GLYMA_03G054700"/>
</dbReference>
<dbReference type="Pfam" id="PF04718">
    <property type="entry name" value="ATP-synt_G"/>
    <property type="match status" value="1"/>
</dbReference>
<accession>K7KD12</accession>
<evidence type="ECO:0000256" key="3">
    <source>
        <dbReference type="ARBA" id="ARBA00022448"/>
    </source>
</evidence>
<dbReference type="PaxDb" id="3847-GLYMA03G07211.1"/>
<protein>
    <submittedName>
        <fullName evidence="11 12">Uncharacterized protein</fullName>
    </submittedName>
</protein>
<evidence type="ECO:0000256" key="7">
    <source>
        <dbReference type="ARBA" id="ARBA00023128"/>
    </source>
</evidence>
<reference evidence="11" key="3">
    <citation type="submission" date="2018-07" db="EMBL/GenBank/DDBJ databases">
        <title>WGS assembly of Glycine max.</title>
        <authorList>
            <person name="Schmutz J."/>
            <person name="Cannon S."/>
            <person name="Schlueter J."/>
            <person name="Ma J."/>
            <person name="Mitros T."/>
            <person name="Nelson W."/>
            <person name="Hyten D."/>
            <person name="Song Q."/>
            <person name="Thelen J."/>
            <person name="Cheng J."/>
            <person name="Xu D."/>
            <person name="Hellsten U."/>
            <person name="May G."/>
            <person name="Yu Y."/>
            <person name="Sakurai T."/>
            <person name="Umezawa T."/>
            <person name="Bhattacharyya M."/>
            <person name="Sandhu D."/>
            <person name="Valliyodan B."/>
            <person name="Lindquist E."/>
            <person name="Peto M."/>
            <person name="Grant D."/>
            <person name="Shu S."/>
            <person name="Goodstein D."/>
            <person name="Barry K."/>
            <person name="Futrell-Griggs M."/>
            <person name="Abernathy B."/>
            <person name="Du J."/>
            <person name="Tian Z."/>
            <person name="Zhu L."/>
            <person name="Gill N."/>
            <person name="Joshi T."/>
            <person name="Libault M."/>
            <person name="Sethuraman A."/>
            <person name="Zhang X."/>
            <person name="Shinozaki K."/>
            <person name="Nguyen H."/>
            <person name="Wing R."/>
            <person name="Cregan P."/>
            <person name="Specht J."/>
            <person name="Grimwood J."/>
            <person name="Rokhsar D."/>
            <person name="Stacey G."/>
            <person name="Shoemaker R."/>
            <person name="Jackson S."/>
        </authorList>
    </citation>
    <scope>NUCLEOTIDE SEQUENCE</scope>
    <source>
        <tissue evidence="11">Callus</tissue>
    </source>
</reference>
<evidence type="ECO:0000313" key="11">
    <source>
        <dbReference type="EMBL" id="KRH65682.1"/>
    </source>
</evidence>
<keyword evidence="10" id="KW-0812">Transmembrane</keyword>
<organism evidence="11">
    <name type="scientific">Glycine max</name>
    <name type="common">Soybean</name>
    <name type="synonym">Glycine hispida</name>
    <dbReference type="NCBI Taxonomy" id="3847"/>
    <lineage>
        <taxon>Eukaryota</taxon>
        <taxon>Viridiplantae</taxon>
        <taxon>Streptophyta</taxon>
        <taxon>Embryophyta</taxon>
        <taxon>Tracheophyta</taxon>
        <taxon>Spermatophyta</taxon>
        <taxon>Magnoliopsida</taxon>
        <taxon>eudicotyledons</taxon>
        <taxon>Gunneridae</taxon>
        <taxon>Pentapetalae</taxon>
        <taxon>rosids</taxon>
        <taxon>fabids</taxon>
        <taxon>Fabales</taxon>
        <taxon>Fabaceae</taxon>
        <taxon>Papilionoideae</taxon>
        <taxon>50 kb inversion clade</taxon>
        <taxon>NPAAA clade</taxon>
        <taxon>indigoferoid/millettioid clade</taxon>
        <taxon>Phaseoleae</taxon>
        <taxon>Glycine</taxon>
        <taxon>Glycine subgen. Soja</taxon>
    </lineage>
</organism>
<evidence type="ECO:0000313" key="13">
    <source>
        <dbReference type="Proteomes" id="UP000008827"/>
    </source>
</evidence>
<keyword evidence="6" id="KW-0406">Ion transport</keyword>
<feature type="transmembrane region" description="Helical" evidence="10">
    <location>
        <begin position="20"/>
        <end position="41"/>
    </location>
</feature>
<dbReference type="Proteomes" id="UP000008827">
    <property type="component" value="Chromosome 3"/>
</dbReference>
<reference evidence="11 12" key="1">
    <citation type="journal article" date="2010" name="Nature">
        <title>Genome sequence of the palaeopolyploid soybean.</title>
        <authorList>
            <person name="Schmutz J."/>
            <person name="Cannon S.B."/>
            <person name="Schlueter J."/>
            <person name="Ma J."/>
            <person name="Mitros T."/>
            <person name="Nelson W."/>
            <person name="Hyten D.L."/>
            <person name="Song Q."/>
            <person name="Thelen J.J."/>
            <person name="Cheng J."/>
            <person name="Xu D."/>
            <person name="Hellsten U."/>
            <person name="May G.D."/>
            <person name="Yu Y."/>
            <person name="Sakurai T."/>
            <person name="Umezawa T."/>
            <person name="Bhattacharyya M.K."/>
            <person name="Sandhu D."/>
            <person name="Valliyodan B."/>
            <person name="Lindquist E."/>
            <person name="Peto M."/>
            <person name="Grant D."/>
            <person name="Shu S."/>
            <person name="Goodstein D."/>
            <person name="Barry K."/>
            <person name="Futrell-Griggs M."/>
            <person name="Abernathy B."/>
            <person name="Du J."/>
            <person name="Tian Z."/>
            <person name="Zhu L."/>
            <person name="Gill N."/>
            <person name="Joshi T."/>
            <person name="Libault M."/>
            <person name="Sethuraman A."/>
            <person name="Zhang X.-C."/>
            <person name="Shinozaki K."/>
            <person name="Nguyen H.T."/>
            <person name="Wing R.A."/>
            <person name="Cregan P."/>
            <person name="Specht J."/>
            <person name="Grimwood J."/>
            <person name="Rokhsar D."/>
            <person name="Stacey G."/>
            <person name="Shoemaker R.C."/>
            <person name="Jackson S.A."/>
        </authorList>
    </citation>
    <scope>NUCLEOTIDE SEQUENCE</scope>
    <source>
        <strain evidence="12">cv. Williams 82</strain>
        <tissue evidence="11">Callus</tissue>
    </source>
</reference>
<keyword evidence="8 10" id="KW-0472">Membrane</keyword>
<dbReference type="GO" id="GO:0015986">
    <property type="term" value="P:proton motive force-driven ATP synthesis"/>
    <property type="evidence" value="ECO:0000318"/>
    <property type="project" value="GO_Central"/>
</dbReference>
<evidence type="ECO:0000256" key="5">
    <source>
        <dbReference type="ARBA" id="ARBA00022781"/>
    </source>
</evidence>
<dbReference type="Gene3D" id="2.60.120.330">
    <property type="entry name" value="B-lactam Antibiotic, Isopenicillin N Synthase, Chain"/>
    <property type="match status" value="1"/>
</dbReference>
<keyword evidence="4" id="KW-0138">CF(0)</keyword>
<keyword evidence="5" id="KW-0375">Hydrogen ion transport</keyword>
<evidence type="ECO:0000256" key="8">
    <source>
        <dbReference type="ARBA" id="ARBA00023136"/>
    </source>
</evidence>
<evidence type="ECO:0000313" key="12">
    <source>
        <dbReference type="EnsemblPlants" id="KRH65682"/>
    </source>
</evidence>
<dbReference type="GO" id="GO:0031966">
    <property type="term" value="C:mitochondrial membrane"/>
    <property type="evidence" value="ECO:0007669"/>
    <property type="project" value="UniProtKB-SubCell"/>
</dbReference>
<dbReference type="GO" id="GO:0015078">
    <property type="term" value="F:proton transmembrane transporter activity"/>
    <property type="evidence" value="ECO:0007669"/>
    <property type="project" value="InterPro"/>
</dbReference>
<sequence length="179" mass="20582">MDTNDAVMAKTRISRRGLKAFQHLRGVIFILQYPFSLFVLVDRREGFPAPPRFSRVVDYRLRSSSSIKEVGKAVAKIIALALDLDANFFYQPEMLGEPIATLRLLHYEALNLLLIFCSIPHRYNSLWKELDHAKNLVKNRQDLNLEKVSFAALFGLECFAWFWGGEIVGRGCTFTSYYV</sequence>
<keyword evidence="7" id="KW-0496">Mitochondrion</keyword>
<evidence type="ECO:0000256" key="10">
    <source>
        <dbReference type="SAM" id="Phobius"/>
    </source>
</evidence>
<evidence type="ECO:0000256" key="1">
    <source>
        <dbReference type="ARBA" id="ARBA00004325"/>
    </source>
</evidence>
<keyword evidence="13" id="KW-1185">Reference proteome</keyword>
<dbReference type="PANTHER" id="PTHR12386">
    <property type="entry name" value="ATP SYNTHASE SUBUNIT"/>
    <property type="match status" value="1"/>
</dbReference>
<proteinExistence type="inferred from homology"/>
<dbReference type="GO" id="GO:0045259">
    <property type="term" value="C:proton-transporting ATP synthase complex"/>
    <property type="evidence" value="ECO:0007669"/>
    <property type="project" value="UniProtKB-KW"/>
</dbReference>
<dbReference type="EMBL" id="CM000836">
    <property type="protein sequence ID" value="KRH65682.1"/>
    <property type="molecule type" value="Genomic_DNA"/>
</dbReference>
<dbReference type="InParanoid" id="K7KD12"/>
<dbReference type="HOGENOM" id="CLU_110882_0_0_1"/>